<evidence type="ECO:0000313" key="3">
    <source>
        <dbReference type="EMBL" id="HJA70709.1"/>
    </source>
</evidence>
<dbReference type="Gene3D" id="3.40.50.620">
    <property type="entry name" value="HUPs"/>
    <property type="match status" value="1"/>
</dbReference>
<sequence length="272" mass="30699">MDFENKKKNLQAMMDRLAKEDIFLAFSGGVDSSLLLKLACDSVKKTGKQVYAVMFATRLHPACDQENAEKVAKELGGTYVVLKVDELEQEEIRKNPPDRCYLCKRYLFSQLKAFGEEKNGTVFLDGTNADDLTVYRPGLKALKELGIISPLAECAMTKEEVRRMASGYGISSAGRPSTPCMATRLPYGAELDHDVLEKIEKGEELIRDRISGNVRLRLHGDVARIEIDKERFQEFLEKDDDIINGLKKLGFLYITLDMEGFRSGSMDVRQIR</sequence>
<dbReference type="InterPro" id="IPR022310">
    <property type="entry name" value="NAD/GMP_synthase"/>
</dbReference>
<name>A0A9D2HHR3_9FIRM</name>
<evidence type="ECO:0000313" key="4">
    <source>
        <dbReference type="Proteomes" id="UP000823900"/>
    </source>
</evidence>
<dbReference type="EMBL" id="DWZA01000033">
    <property type="protein sequence ID" value="HJA70709.1"/>
    <property type="molecule type" value="Genomic_DNA"/>
</dbReference>
<dbReference type="PANTHER" id="PTHR43169:SF2">
    <property type="entry name" value="NAD_GMP SYNTHASE DOMAIN-CONTAINING PROTEIN"/>
    <property type="match status" value="1"/>
</dbReference>
<dbReference type="CDD" id="cd01990">
    <property type="entry name" value="LarE-like"/>
    <property type="match status" value="1"/>
</dbReference>
<evidence type="ECO:0000259" key="2">
    <source>
        <dbReference type="Pfam" id="PF02540"/>
    </source>
</evidence>
<comment type="caution">
    <text evidence="3">The sequence shown here is derived from an EMBL/GenBank/DDBJ whole genome shotgun (WGS) entry which is preliminary data.</text>
</comment>
<protein>
    <submittedName>
        <fullName evidence="3">ATP-dependent sacrificial sulfur transferase LarE</fullName>
    </submittedName>
</protein>
<accession>A0A9D2HHR3</accession>
<dbReference type="InterPro" id="IPR014729">
    <property type="entry name" value="Rossmann-like_a/b/a_fold"/>
</dbReference>
<dbReference type="PIRSF" id="PIRSF006661">
    <property type="entry name" value="PP-lp_UCP006661"/>
    <property type="match status" value="1"/>
</dbReference>
<gene>
    <name evidence="3" type="primary">larE</name>
    <name evidence="3" type="ORF">IAA07_03890</name>
</gene>
<dbReference type="GO" id="GO:0006163">
    <property type="term" value="P:purine nucleotide metabolic process"/>
    <property type="evidence" value="ECO:0007669"/>
    <property type="project" value="UniProtKB-ARBA"/>
</dbReference>
<organism evidence="3 4">
    <name type="scientific">Candidatus Lachnoclostridium stercoravium</name>
    <dbReference type="NCBI Taxonomy" id="2838633"/>
    <lineage>
        <taxon>Bacteria</taxon>
        <taxon>Bacillati</taxon>
        <taxon>Bacillota</taxon>
        <taxon>Clostridia</taxon>
        <taxon>Lachnospirales</taxon>
        <taxon>Lachnospiraceae</taxon>
    </lineage>
</organism>
<keyword evidence="3" id="KW-0808">Transferase</keyword>
<dbReference type="SUPFAM" id="SSF52402">
    <property type="entry name" value="Adenine nucleotide alpha hydrolases-like"/>
    <property type="match status" value="1"/>
</dbReference>
<dbReference type="GO" id="GO:0016783">
    <property type="term" value="F:sulfurtransferase activity"/>
    <property type="evidence" value="ECO:0007669"/>
    <property type="project" value="InterPro"/>
</dbReference>
<dbReference type="AlphaFoldDB" id="A0A9D2HHR3"/>
<feature type="active site" description="Nucleophile and sulfur donor" evidence="1">
    <location>
        <position position="180"/>
    </location>
</feature>
<dbReference type="PANTHER" id="PTHR43169">
    <property type="entry name" value="EXSB FAMILY PROTEIN"/>
    <property type="match status" value="1"/>
</dbReference>
<dbReference type="NCBIfam" id="TIGR00268">
    <property type="entry name" value="ATP-dependent sacrificial sulfur transferase LarE"/>
    <property type="match status" value="1"/>
</dbReference>
<reference evidence="3" key="1">
    <citation type="journal article" date="2021" name="PeerJ">
        <title>Extensive microbial diversity within the chicken gut microbiome revealed by metagenomics and culture.</title>
        <authorList>
            <person name="Gilroy R."/>
            <person name="Ravi A."/>
            <person name="Getino M."/>
            <person name="Pursley I."/>
            <person name="Horton D.L."/>
            <person name="Alikhan N.F."/>
            <person name="Baker D."/>
            <person name="Gharbi K."/>
            <person name="Hall N."/>
            <person name="Watson M."/>
            <person name="Adriaenssens E.M."/>
            <person name="Foster-Nyarko E."/>
            <person name="Jarju S."/>
            <person name="Secka A."/>
            <person name="Antonio M."/>
            <person name="Oren A."/>
            <person name="Chaudhuri R.R."/>
            <person name="La Ragione R."/>
            <person name="Hildebrand F."/>
            <person name="Pallen M.J."/>
        </authorList>
    </citation>
    <scope>NUCLEOTIDE SEQUENCE</scope>
    <source>
        <strain evidence="3">CHK178-16964</strain>
    </source>
</reference>
<dbReference type="Proteomes" id="UP000823900">
    <property type="component" value="Unassembled WGS sequence"/>
</dbReference>
<proteinExistence type="predicted"/>
<dbReference type="InterPro" id="IPR052188">
    <property type="entry name" value="Ni-pincer_cofactor_biosynth"/>
</dbReference>
<dbReference type="InterPro" id="IPR005232">
    <property type="entry name" value="LarE"/>
</dbReference>
<feature type="domain" description="NAD/GMP synthase" evidence="2">
    <location>
        <begin position="7"/>
        <end position="86"/>
    </location>
</feature>
<dbReference type="Pfam" id="PF02540">
    <property type="entry name" value="NAD_synthase"/>
    <property type="match status" value="1"/>
</dbReference>
<evidence type="ECO:0000256" key="1">
    <source>
        <dbReference type="PIRSR" id="PIRSR006661-1"/>
    </source>
</evidence>
<reference evidence="3" key="2">
    <citation type="submission" date="2021-04" db="EMBL/GenBank/DDBJ databases">
        <authorList>
            <person name="Gilroy R."/>
        </authorList>
    </citation>
    <scope>NUCLEOTIDE SEQUENCE</scope>
    <source>
        <strain evidence="3">CHK178-16964</strain>
    </source>
</reference>